<dbReference type="Pfam" id="PF17903">
    <property type="entry name" value="KH_KRR1_1st"/>
    <property type="match status" value="1"/>
</dbReference>
<feature type="region of interest" description="Disordered" evidence="9">
    <location>
        <begin position="230"/>
        <end position="261"/>
    </location>
</feature>
<dbReference type="EMBL" id="JARBHB010000009">
    <property type="protein sequence ID" value="KAJ8876018.1"/>
    <property type="molecule type" value="Genomic_DNA"/>
</dbReference>
<evidence type="ECO:0000256" key="3">
    <source>
        <dbReference type="ARBA" id="ARBA00022517"/>
    </source>
</evidence>
<dbReference type="PANTHER" id="PTHR12581">
    <property type="entry name" value="HIV-1 REV BINDING PROTEIN 2, 3"/>
    <property type="match status" value="1"/>
</dbReference>
<dbReference type="InterPro" id="IPR036612">
    <property type="entry name" value="KH_dom_type_1_sf"/>
</dbReference>
<dbReference type="Proteomes" id="UP001159363">
    <property type="component" value="Chromosome 8"/>
</dbReference>
<dbReference type="Pfam" id="PF21800">
    <property type="entry name" value="KH_KRR1_2nd"/>
    <property type="match status" value="1"/>
</dbReference>
<comment type="similarity">
    <text evidence="2 8">Belongs to the KRR1 family.</text>
</comment>
<dbReference type="PANTHER" id="PTHR12581:SF0">
    <property type="entry name" value="KRR1 SMALL SUBUNIT PROCESSOME COMPONENT HOMOLOG"/>
    <property type="match status" value="1"/>
</dbReference>
<organism evidence="12 13">
    <name type="scientific">Dryococelus australis</name>
    <dbReference type="NCBI Taxonomy" id="614101"/>
    <lineage>
        <taxon>Eukaryota</taxon>
        <taxon>Metazoa</taxon>
        <taxon>Ecdysozoa</taxon>
        <taxon>Arthropoda</taxon>
        <taxon>Hexapoda</taxon>
        <taxon>Insecta</taxon>
        <taxon>Pterygota</taxon>
        <taxon>Neoptera</taxon>
        <taxon>Polyneoptera</taxon>
        <taxon>Phasmatodea</taxon>
        <taxon>Verophasmatodea</taxon>
        <taxon>Anareolatae</taxon>
        <taxon>Phasmatidae</taxon>
        <taxon>Eurycanthinae</taxon>
        <taxon>Dryococelus</taxon>
    </lineage>
</organism>
<evidence type="ECO:0000313" key="12">
    <source>
        <dbReference type="EMBL" id="KAJ8876018.1"/>
    </source>
</evidence>
<keyword evidence="7 8" id="KW-0687">Ribonucleoprotein</keyword>
<protein>
    <recommendedName>
        <fullName evidence="8">KRR1 small subunit processome component</fullName>
    </recommendedName>
    <alternativeName>
        <fullName evidence="8">KRR-R motif-containing protein 1</fullName>
    </alternativeName>
</protein>
<dbReference type="InterPro" id="IPR048548">
    <property type="entry name" value="KRR1-like_KH2"/>
</dbReference>
<evidence type="ECO:0000256" key="1">
    <source>
        <dbReference type="ARBA" id="ARBA00004604"/>
    </source>
</evidence>
<reference evidence="12 13" key="1">
    <citation type="submission" date="2023-02" db="EMBL/GenBank/DDBJ databases">
        <title>LHISI_Scaffold_Assembly.</title>
        <authorList>
            <person name="Stuart O.P."/>
            <person name="Cleave R."/>
            <person name="Magrath M.J.L."/>
            <person name="Mikheyev A.S."/>
        </authorList>
    </citation>
    <scope>NUCLEOTIDE SEQUENCE [LARGE SCALE GENOMIC DNA]</scope>
    <source>
        <strain evidence="12">Daus_M_001</strain>
        <tissue evidence="12">Leg muscle</tissue>
    </source>
</reference>
<comment type="function">
    <text evidence="8">Required for 40S ribosome biogenesis. Involved in nucleolar processing of pre-18S ribosomal RNA and ribosome assembly.</text>
</comment>
<keyword evidence="13" id="KW-1185">Reference proteome</keyword>
<feature type="region of interest" description="Disordered" evidence="9">
    <location>
        <begin position="276"/>
        <end position="325"/>
    </location>
</feature>
<evidence type="ECO:0000259" key="11">
    <source>
        <dbReference type="Pfam" id="PF21800"/>
    </source>
</evidence>
<dbReference type="Gene3D" id="3.30.1370.10">
    <property type="entry name" value="K Homology domain, type 1"/>
    <property type="match status" value="2"/>
</dbReference>
<dbReference type="PIRSF" id="PIRSF006515">
    <property type="entry name" value="KRR1"/>
    <property type="match status" value="1"/>
</dbReference>
<evidence type="ECO:0000256" key="2">
    <source>
        <dbReference type="ARBA" id="ARBA00009344"/>
    </source>
</evidence>
<keyword evidence="6 8" id="KW-0539">Nucleus</keyword>
<dbReference type="InterPro" id="IPR024166">
    <property type="entry name" value="rRNA_assembly_KRR1"/>
</dbReference>
<feature type="compositionally biased region" description="Basic residues" evidence="9">
    <location>
        <begin position="230"/>
        <end position="248"/>
    </location>
</feature>
<name>A0ABQ9GVI0_9NEOP</name>
<dbReference type="SUPFAM" id="SSF54791">
    <property type="entry name" value="Eukaryotic type KH-domain (KH-domain type I)"/>
    <property type="match status" value="1"/>
</dbReference>
<keyword evidence="5 8" id="KW-0694">RNA-binding</keyword>
<feature type="domain" description="KRR1 small subunit processome component second KH" evidence="11">
    <location>
        <begin position="126"/>
        <end position="214"/>
    </location>
</feature>
<evidence type="ECO:0000256" key="9">
    <source>
        <dbReference type="SAM" id="MobiDB-lite"/>
    </source>
</evidence>
<evidence type="ECO:0000256" key="4">
    <source>
        <dbReference type="ARBA" id="ARBA00022552"/>
    </source>
</evidence>
<proteinExistence type="inferred from homology"/>
<dbReference type="InterPro" id="IPR041174">
    <property type="entry name" value="KRR1-like_KH1"/>
</dbReference>
<comment type="subcellular location">
    <subcellularLocation>
        <location evidence="1 8">Nucleus</location>
        <location evidence="1 8">Nucleolus</location>
    </subcellularLocation>
</comment>
<evidence type="ECO:0000259" key="10">
    <source>
        <dbReference type="Pfam" id="PF17903"/>
    </source>
</evidence>
<keyword evidence="3 8" id="KW-0690">Ribosome biogenesis</keyword>
<evidence type="ECO:0000256" key="7">
    <source>
        <dbReference type="ARBA" id="ARBA00023274"/>
    </source>
</evidence>
<feature type="domain" description="KRR1 small subunit processome component first KH" evidence="10">
    <location>
        <begin position="43"/>
        <end position="123"/>
    </location>
</feature>
<keyword evidence="4 8" id="KW-0698">rRNA processing</keyword>
<feature type="region of interest" description="Disordered" evidence="9">
    <location>
        <begin position="1"/>
        <end position="27"/>
    </location>
</feature>
<evidence type="ECO:0000256" key="5">
    <source>
        <dbReference type="ARBA" id="ARBA00022884"/>
    </source>
</evidence>
<evidence type="ECO:0000256" key="6">
    <source>
        <dbReference type="ARBA" id="ARBA00023242"/>
    </source>
</evidence>
<dbReference type="CDD" id="cd22394">
    <property type="entry name" value="KH-I_KRR1_rpt2"/>
    <property type="match status" value="1"/>
</dbReference>
<sequence length="344" mass="40065">MTESESDGESKKRKSTEPVEDAWSLKVPEFRPEDNPHRLLEESSFATLFPRYREHYLRECWPLVQKSLEEHGLKAELDVVEGSMTVRTTRKTWDPYIIIKARDMIKLLSRSVPYEQAVRVLQDEISSDIIKIGSLVRNREKFVKRRQRLIGPNGCTLKAIELLTGCYVLVQGQTVAALGPYKGLQQVRHIAVDTMNNIHPVYNIKALMIKRELARDPKLRNENWERFLPKFKGKNVSKRKQPKKKTKKPYTPFPPPQPLSKVDKLLESGEYFLKEEQRQAERRKKKLEKQEAAAKLRDERRKQPFIPPQESSGRKPVATGQDIDIEVIKKKVKSAQKKKRKFSD</sequence>
<evidence type="ECO:0000313" key="13">
    <source>
        <dbReference type="Proteomes" id="UP001159363"/>
    </source>
</evidence>
<comment type="subunit">
    <text evidence="8">Component of the ribosomal small subunit (SSU) processome.</text>
</comment>
<dbReference type="CDD" id="cd22393">
    <property type="entry name" value="KH-I_KRR1_rpt1"/>
    <property type="match status" value="1"/>
</dbReference>
<accession>A0ABQ9GVI0</accession>
<feature type="compositionally biased region" description="Basic and acidic residues" evidence="9">
    <location>
        <begin position="288"/>
        <end position="302"/>
    </location>
</feature>
<comment type="caution">
    <text evidence="12">The sequence shown here is derived from an EMBL/GenBank/DDBJ whole genome shotgun (WGS) entry which is preliminary data.</text>
</comment>
<dbReference type="InterPro" id="IPR048549">
    <property type="entry name" value="KRR1-like_KH2_euk"/>
</dbReference>
<dbReference type="InterPro" id="IPR048550">
    <property type="entry name" value="KRR1-like_KH1_euk"/>
</dbReference>
<gene>
    <name evidence="12" type="ORF">PR048_023926</name>
</gene>
<evidence type="ECO:0000256" key="8">
    <source>
        <dbReference type="PIRNR" id="PIRNR006515"/>
    </source>
</evidence>